<gene>
    <name evidence="2" type="ORF">DPMN_044448</name>
</gene>
<dbReference type="AlphaFoldDB" id="A0A9D4D389"/>
<evidence type="ECO:0000313" key="2">
    <source>
        <dbReference type="EMBL" id="KAH3737850.1"/>
    </source>
</evidence>
<protein>
    <submittedName>
        <fullName evidence="2">Uncharacterized protein</fullName>
    </submittedName>
</protein>
<proteinExistence type="predicted"/>
<keyword evidence="3" id="KW-1185">Reference proteome</keyword>
<feature type="compositionally biased region" description="Basic and acidic residues" evidence="1">
    <location>
        <begin position="31"/>
        <end position="40"/>
    </location>
</feature>
<evidence type="ECO:0000313" key="3">
    <source>
        <dbReference type="Proteomes" id="UP000828390"/>
    </source>
</evidence>
<name>A0A9D4D389_DREPO</name>
<dbReference type="Proteomes" id="UP000828390">
    <property type="component" value="Unassembled WGS sequence"/>
</dbReference>
<evidence type="ECO:0000256" key="1">
    <source>
        <dbReference type="SAM" id="MobiDB-lite"/>
    </source>
</evidence>
<organism evidence="2 3">
    <name type="scientific">Dreissena polymorpha</name>
    <name type="common">Zebra mussel</name>
    <name type="synonym">Mytilus polymorpha</name>
    <dbReference type="NCBI Taxonomy" id="45954"/>
    <lineage>
        <taxon>Eukaryota</taxon>
        <taxon>Metazoa</taxon>
        <taxon>Spiralia</taxon>
        <taxon>Lophotrochozoa</taxon>
        <taxon>Mollusca</taxon>
        <taxon>Bivalvia</taxon>
        <taxon>Autobranchia</taxon>
        <taxon>Heteroconchia</taxon>
        <taxon>Euheterodonta</taxon>
        <taxon>Imparidentia</taxon>
        <taxon>Neoheterodontei</taxon>
        <taxon>Myida</taxon>
        <taxon>Dreissenoidea</taxon>
        <taxon>Dreissenidae</taxon>
        <taxon>Dreissena</taxon>
    </lineage>
</organism>
<dbReference type="EMBL" id="JAIWYP010000011">
    <property type="protein sequence ID" value="KAH3737850.1"/>
    <property type="molecule type" value="Genomic_DNA"/>
</dbReference>
<accession>A0A9D4D389</accession>
<sequence>MDEGIQTTVTVHEIILSTAEPFEGTTKHTQVRSDEGKKPNSDGNTACLFLHSH</sequence>
<comment type="caution">
    <text evidence="2">The sequence shown here is derived from an EMBL/GenBank/DDBJ whole genome shotgun (WGS) entry which is preliminary data.</text>
</comment>
<reference evidence="2" key="1">
    <citation type="journal article" date="2019" name="bioRxiv">
        <title>The Genome of the Zebra Mussel, Dreissena polymorpha: A Resource for Invasive Species Research.</title>
        <authorList>
            <person name="McCartney M.A."/>
            <person name="Auch B."/>
            <person name="Kono T."/>
            <person name="Mallez S."/>
            <person name="Zhang Y."/>
            <person name="Obille A."/>
            <person name="Becker A."/>
            <person name="Abrahante J.E."/>
            <person name="Garbe J."/>
            <person name="Badalamenti J.P."/>
            <person name="Herman A."/>
            <person name="Mangelson H."/>
            <person name="Liachko I."/>
            <person name="Sullivan S."/>
            <person name="Sone E.D."/>
            <person name="Koren S."/>
            <person name="Silverstein K.A.T."/>
            <person name="Beckman K.B."/>
            <person name="Gohl D.M."/>
        </authorList>
    </citation>
    <scope>NUCLEOTIDE SEQUENCE</scope>
    <source>
        <strain evidence="2">Duluth1</strain>
        <tissue evidence="2">Whole animal</tissue>
    </source>
</reference>
<reference evidence="2" key="2">
    <citation type="submission" date="2020-11" db="EMBL/GenBank/DDBJ databases">
        <authorList>
            <person name="McCartney M.A."/>
            <person name="Auch B."/>
            <person name="Kono T."/>
            <person name="Mallez S."/>
            <person name="Becker A."/>
            <person name="Gohl D.M."/>
            <person name="Silverstein K.A.T."/>
            <person name="Koren S."/>
            <person name="Bechman K.B."/>
            <person name="Herman A."/>
            <person name="Abrahante J.E."/>
            <person name="Garbe J."/>
        </authorList>
    </citation>
    <scope>NUCLEOTIDE SEQUENCE</scope>
    <source>
        <strain evidence="2">Duluth1</strain>
        <tissue evidence="2">Whole animal</tissue>
    </source>
</reference>
<feature type="region of interest" description="Disordered" evidence="1">
    <location>
        <begin position="20"/>
        <end position="53"/>
    </location>
</feature>